<evidence type="ECO:0000256" key="2">
    <source>
        <dbReference type="SAM" id="MobiDB-lite"/>
    </source>
</evidence>
<dbReference type="RefSeq" id="XP_039129836.1">
    <property type="nucleotide sequence ID" value="XM_039273902.1"/>
</dbReference>
<comment type="similarity">
    <text evidence="1">Belongs to the PPP4R2 family.</text>
</comment>
<protein>
    <submittedName>
        <fullName evidence="4 5">Serine/threonine-protein phosphatase 4 regulatory subunit 2</fullName>
    </submittedName>
</protein>
<evidence type="ECO:0000313" key="5">
    <source>
        <dbReference type="RefSeq" id="XP_039129836.1"/>
    </source>
</evidence>
<dbReference type="GeneID" id="120265952"/>
<feature type="compositionally biased region" description="Acidic residues" evidence="2">
    <location>
        <begin position="214"/>
        <end position="237"/>
    </location>
</feature>
<feature type="region of interest" description="Disordered" evidence="2">
    <location>
        <begin position="172"/>
        <end position="268"/>
    </location>
</feature>
<dbReference type="AlphaFoldDB" id="A0AB40BQT7"/>
<dbReference type="GO" id="GO:0005829">
    <property type="term" value="C:cytosol"/>
    <property type="evidence" value="ECO:0007669"/>
    <property type="project" value="EnsemblPlants"/>
</dbReference>
<dbReference type="RefSeq" id="XP_039129835.1">
    <property type="nucleotide sequence ID" value="XM_039273901.1"/>
</dbReference>
<feature type="compositionally biased region" description="Polar residues" evidence="2">
    <location>
        <begin position="238"/>
        <end position="249"/>
    </location>
</feature>
<dbReference type="GO" id="GO:0005634">
    <property type="term" value="C:nucleus"/>
    <property type="evidence" value="ECO:0007669"/>
    <property type="project" value="EnsemblPlants"/>
</dbReference>
<reference evidence="4 5" key="1">
    <citation type="submission" date="2025-04" db="UniProtKB">
        <authorList>
            <consortium name="RefSeq"/>
        </authorList>
    </citation>
    <scope>IDENTIFICATION</scope>
</reference>
<dbReference type="PANTHER" id="PTHR16487">
    <property type="entry name" value="PPP4R2-RELATED PROTEIN"/>
    <property type="match status" value="1"/>
</dbReference>
<feature type="compositionally biased region" description="Polar residues" evidence="2">
    <location>
        <begin position="187"/>
        <end position="205"/>
    </location>
</feature>
<dbReference type="GO" id="GO:0030289">
    <property type="term" value="C:protein phosphatase 4 complex"/>
    <property type="evidence" value="ECO:0007669"/>
    <property type="project" value="InterPro"/>
</dbReference>
<organism evidence="3 4">
    <name type="scientific">Dioscorea cayennensis subsp. rotundata</name>
    <name type="common">White Guinea yam</name>
    <name type="synonym">Dioscorea rotundata</name>
    <dbReference type="NCBI Taxonomy" id="55577"/>
    <lineage>
        <taxon>Eukaryota</taxon>
        <taxon>Viridiplantae</taxon>
        <taxon>Streptophyta</taxon>
        <taxon>Embryophyta</taxon>
        <taxon>Tracheophyta</taxon>
        <taxon>Spermatophyta</taxon>
        <taxon>Magnoliopsida</taxon>
        <taxon>Liliopsida</taxon>
        <taxon>Dioscoreales</taxon>
        <taxon>Dioscoreaceae</taxon>
        <taxon>Dioscorea</taxon>
    </lineage>
</organism>
<dbReference type="InterPro" id="IPR015267">
    <property type="entry name" value="PPP4R2"/>
</dbReference>
<dbReference type="GO" id="GO:0019888">
    <property type="term" value="F:protein phosphatase regulator activity"/>
    <property type="evidence" value="ECO:0007669"/>
    <property type="project" value="InterPro"/>
</dbReference>
<dbReference type="PANTHER" id="PTHR16487:SF0">
    <property type="entry name" value="PROTEIN PHOSPHATASE 4 REGULATORY SUBUNIT 2-RELATED"/>
    <property type="match status" value="1"/>
</dbReference>
<name>A0AB40BQT7_DIOCR</name>
<dbReference type="Pfam" id="PF09184">
    <property type="entry name" value="PPP4R2"/>
    <property type="match status" value="1"/>
</dbReference>
<keyword evidence="3" id="KW-1185">Reference proteome</keyword>
<evidence type="ECO:0000313" key="4">
    <source>
        <dbReference type="RefSeq" id="XP_039129835.1"/>
    </source>
</evidence>
<proteinExistence type="inferred from homology"/>
<sequence>MDNTVVENLPSSTFSSIVADHSAEQAPLDLPNHENMEPKYDISAEESKCIIEVIAATGKFWHDWEVLRSLLSSQLKQALGEYRESQMVGGDGPQPNSLSGETYAELATRLEEALLSFSDGPPFTLQRLCEILLSPKSTYKTLSKLALALEKNLLVTSTITRSTEPYPTELLQKSAESEKGSSEAQVHHSSPTPNEPQVHQSSPTPNGVEALAGDSDEEMVEAEADEEAVNSDMDVQEDNASGKSESTSAVAADSDPPTNSEEHGLTAA</sequence>
<gene>
    <name evidence="4 5" type="primary">LOC120265952</name>
</gene>
<evidence type="ECO:0000256" key="1">
    <source>
        <dbReference type="ARBA" id="ARBA00009207"/>
    </source>
</evidence>
<dbReference type="Proteomes" id="UP001515500">
    <property type="component" value="Chromosome 7"/>
</dbReference>
<accession>A0AB40BQT7</accession>
<evidence type="ECO:0000313" key="3">
    <source>
        <dbReference type="Proteomes" id="UP001515500"/>
    </source>
</evidence>